<sequence length="122" mass="14283">MESDVATRTMQCPNDMTMKMGEKQKRRHDDTIGDVATWRLFQGDLIYGRDNLSFEEVKGHLLSKDKLDNEFDSNSKSDRQTLVLAALRKRDKRCLYYNKLGNVKADYYKLRNKKVAESNEEI</sequence>
<dbReference type="EMBL" id="JAIQCV010000010">
    <property type="protein sequence ID" value="KAH1056107.1"/>
    <property type="molecule type" value="Genomic_DNA"/>
</dbReference>
<keyword evidence="2" id="KW-1185">Reference proteome</keyword>
<name>A0A9D3ZQ62_9ROSI</name>
<dbReference type="AlphaFoldDB" id="A0A9D3ZQ62"/>
<proteinExistence type="predicted"/>
<dbReference type="Proteomes" id="UP000828251">
    <property type="component" value="Unassembled WGS sequence"/>
</dbReference>
<gene>
    <name evidence="1" type="ORF">J1N35_034172</name>
</gene>
<accession>A0A9D3ZQ62</accession>
<evidence type="ECO:0000313" key="2">
    <source>
        <dbReference type="Proteomes" id="UP000828251"/>
    </source>
</evidence>
<organism evidence="1 2">
    <name type="scientific">Gossypium stocksii</name>
    <dbReference type="NCBI Taxonomy" id="47602"/>
    <lineage>
        <taxon>Eukaryota</taxon>
        <taxon>Viridiplantae</taxon>
        <taxon>Streptophyta</taxon>
        <taxon>Embryophyta</taxon>
        <taxon>Tracheophyta</taxon>
        <taxon>Spermatophyta</taxon>
        <taxon>Magnoliopsida</taxon>
        <taxon>eudicotyledons</taxon>
        <taxon>Gunneridae</taxon>
        <taxon>Pentapetalae</taxon>
        <taxon>rosids</taxon>
        <taxon>malvids</taxon>
        <taxon>Malvales</taxon>
        <taxon>Malvaceae</taxon>
        <taxon>Malvoideae</taxon>
        <taxon>Gossypium</taxon>
    </lineage>
</organism>
<protein>
    <submittedName>
        <fullName evidence="1">Uncharacterized protein</fullName>
    </submittedName>
</protein>
<comment type="caution">
    <text evidence="1">The sequence shown here is derived from an EMBL/GenBank/DDBJ whole genome shotgun (WGS) entry which is preliminary data.</text>
</comment>
<dbReference type="OrthoDB" id="1736601at2759"/>
<reference evidence="1 2" key="1">
    <citation type="journal article" date="2021" name="Plant Biotechnol. J.">
        <title>Multi-omics assisted identification of the key and species-specific regulatory components of drought-tolerant mechanisms in Gossypium stocksii.</title>
        <authorList>
            <person name="Yu D."/>
            <person name="Ke L."/>
            <person name="Zhang D."/>
            <person name="Wu Y."/>
            <person name="Sun Y."/>
            <person name="Mei J."/>
            <person name="Sun J."/>
            <person name="Sun Y."/>
        </authorList>
    </citation>
    <scope>NUCLEOTIDE SEQUENCE [LARGE SCALE GENOMIC DNA]</scope>
    <source>
        <strain evidence="2">cv. E1</strain>
        <tissue evidence="1">Leaf</tissue>
    </source>
</reference>
<evidence type="ECO:0000313" key="1">
    <source>
        <dbReference type="EMBL" id="KAH1056107.1"/>
    </source>
</evidence>